<dbReference type="EMBL" id="FXUA01000002">
    <property type="protein sequence ID" value="SMP14910.1"/>
    <property type="molecule type" value="Genomic_DNA"/>
</dbReference>
<comment type="caution">
    <text evidence="1">The sequence shown here is derived from an EMBL/GenBank/DDBJ whole genome shotgun (WGS) entry which is preliminary data.</text>
</comment>
<proteinExistence type="predicted"/>
<dbReference type="Proteomes" id="UP001157915">
    <property type="component" value="Unassembled WGS sequence"/>
</dbReference>
<accession>A0ABY1NPI0</accession>
<reference evidence="1 2" key="1">
    <citation type="submission" date="2017-05" db="EMBL/GenBank/DDBJ databases">
        <authorList>
            <person name="Varghese N."/>
            <person name="Submissions S."/>
        </authorList>
    </citation>
    <scope>NUCLEOTIDE SEQUENCE [LARGE SCALE GENOMIC DNA]</scope>
    <source>
        <strain evidence="1 2">DSM 15360</strain>
    </source>
</reference>
<evidence type="ECO:0000313" key="1">
    <source>
        <dbReference type="EMBL" id="SMP14910.1"/>
    </source>
</evidence>
<keyword evidence="2" id="KW-1185">Reference proteome</keyword>
<organism evidence="1 2">
    <name type="scientific">Algoriphagus winogradskyi</name>
    <dbReference type="NCBI Taxonomy" id="237017"/>
    <lineage>
        <taxon>Bacteria</taxon>
        <taxon>Pseudomonadati</taxon>
        <taxon>Bacteroidota</taxon>
        <taxon>Cytophagia</taxon>
        <taxon>Cytophagales</taxon>
        <taxon>Cyclobacteriaceae</taxon>
        <taxon>Algoriphagus</taxon>
    </lineage>
</organism>
<protein>
    <submittedName>
        <fullName evidence="1">Uncharacterized protein</fullName>
    </submittedName>
</protein>
<evidence type="ECO:0000313" key="2">
    <source>
        <dbReference type="Proteomes" id="UP001157915"/>
    </source>
</evidence>
<sequence>MIYRAFLGAEILLIVQDPRQSALIICVDLREISTIISGKYELNSTDIQ</sequence>
<name>A0ABY1NPI0_9BACT</name>
<gene>
    <name evidence="1" type="ORF">SAMN06265367_102415</name>
</gene>